<organism evidence="2 3">
    <name type="scientific">Zhongshania arctica</name>
    <dbReference type="NCBI Taxonomy" id="3238302"/>
    <lineage>
        <taxon>Bacteria</taxon>
        <taxon>Pseudomonadati</taxon>
        <taxon>Pseudomonadota</taxon>
        <taxon>Gammaproteobacteria</taxon>
        <taxon>Cellvibrionales</taxon>
        <taxon>Spongiibacteraceae</taxon>
        <taxon>Zhongshania</taxon>
    </lineage>
</organism>
<evidence type="ECO:0000313" key="3">
    <source>
        <dbReference type="Proteomes" id="UP001557484"/>
    </source>
</evidence>
<dbReference type="EMBL" id="JBFRYB010000001">
    <property type="protein sequence ID" value="MEX1666675.1"/>
    <property type="molecule type" value="Genomic_DNA"/>
</dbReference>
<feature type="signal peptide" evidence="1">
    <location>
        <begin position="1"/>
        <end position="24"/>
    </location>
</feature>
<evidence type="ECO:0000313" key="2">
    <source>
        <dbReference type="EMBL" id="MEX1666675.1"/>
    </source>
</evidence>
<keyword evidence="3" id="KW-1185">Reference proteome</keyword>
<name>A0ABV3TYI7_9GAMM</name>
<accession>A0ABV3TYI7</accession>
<keyword evidence="1" id="KW-0732">Signal</keyword>
<proteinExistence type="predicted"/>
<feature type="chain" id="PRO_5045493820" evidence="1">
    <location>
        <begin position="25"/>
        <end position="100"/>
    </location>
</feature>
<evidence type="ECO:0000256" key="1">
    <source>
        <dbReference type="SAM" id="SignalP"/>
    </source>
</evidence>
<gene>
    <name evidence="2" type="ORF">AB4875_14365</name>
</gene>
<protein>
    <submittedName>
        <fullName evidence="2">Uncharacterized protein</fullName>
    </submittedName>
</protein>
<comment type="caution">
    <text evidence="2">The sequence shown here is derived from an EMBL/GenBank/DDBJ whole genome shotgun (WGS) entry which is preliminary data.</text>
</comment>
<dbReference type="RefSeq" id="WP_368376749.1">
    <property type="nucleotide sequence ID" value="NZ_JBFRYB010000001.1"/>
</dbReference>
<reference evidence="2 3" key="1">
    <citation type="journal article" date="2011" name="Int. J. Syst. Evol. Microbiol.">
        <title>Zhongshania antarctica gen. nov., sp. nov. and Zhongshania guokunii sp. nov., gammaproteobacteria respectively isolated from coastal attached (fast) ice and surface seawater of the Antarctic.</title>
        <authorList>
            <person name="Li H.J."/>
            <person name="Zhang X.Y."/>
            <person name="Chen C.X."/>
            <person name="Zhang Y.J."/>
            <person name="Gao Z.M."/>
            <person name="Yu Y."/>
            <person name="Chen X.L."/>
            <person name="Chen B."/>
            <person name="Zhang Y.Z."/>
        </authorList>
    </citation>
    <scope>NUCLEOTIDE SEQUENCE [LARGE SCALE GENOMIC DNA]</scope>
    <source>
        <strain evidence="2 3">R06B22</strain>
    </source>
</reference>
<sequence length="100" mass="10776">MSESLMLRNVFSIVLLMLCTSALAESYDAAKNTLPSSVSAIVEVDSGFPEPPDIALSLSYLHSYYAPVYILLGRTPRSSFHRHEQGAVANAPIRAPPAAL</sequence>
<dbReference type="Proteomes" id="UP001557484">
    <property type="component" value="Unassembled WGS sequence"/>
</dbReference>